<dbReference type="Proteomes" id="UP000198406">
    <property type="component" value="Unassembled WGS sequence"/>
</dbReference>
<evidence type="ECO:0000256" key="1">
    <source>
        <dbReference type="SAM" id="MobiDB-lite"/>
    </source>
</evidence>
<proteinExistence type="predicted"/>
<accession>A0A1Z5KAL9</accession>
<sequence length="163" mass="18355">MEMEIDDCSVENGGNEEDSRNDSESDHDNQPNISHSIVTHTGEDMSVPSNATGDALLADNLSDVQQNILNIQNHVNATYKKHQVYDSFDALRDHMKPMATGFGFVLRRKGQSIVCNRAWRTSGGPPPEQIDPIRETDQNIPCGCNFKISFDYCEKQLQDRNRN</sequence>
<gene>
    <name evidence="2" type="ORF">FisN_21Hu001</name>
</gene>
<dbReference type="EMBL" id="BDSP01000199">
    <property type="protein sequence ID" value="GAX23313.1"/>
    <property type="molecule type" value="Genomic_DNA"/>
</dbReference>
<dbReference type="InParanoid" id="A0A1Z5KAL9"/>
<feature type="region of interest" description="Disordered" evidence="1">
    <location>
        <begin position="1"/>
        <end position="36"/>
    </location>
</feature>
<reference evidence="2 3" key="1">
    <citation type="journal article" date="2015" name="Plant Cell">
        <title>Oil accumulation by the oleaginous diatom Fistulifera solaris as revealed by the genome and transcriptome.</title>
        <authorList>
            <person name="Tanaka T."/>
            <person name="Maeda Y."/>
            <person name="Veluchamy A."/>
            <person name="Tanaka M."/>
            <person name="Abida H."/>
            <person name="Marechal E."/>
            <person name="Bowler C."/>
            <person name="Muto M."/>
            <person name="Sunaga Y."/>
            <person name="Tanaka M."/>
            <person name="Yoshino T."/>
            <person name="Taniguchi T."/>
            <person name="Fukuda Y."/>
            <person name="Nemoto M."/>
            <person name="Matsumoto M."/>
            <person name="Wong P.S."/>
            <person name="Aburatani S."/>
            <person name="Fujibuchi W."/>
        </authorList>
    </citation>
    <scope>NUCLEOTIDE SEQUENCE [LARGE SCALE GENOMIC DNA]</scope>
    <source>
        <strain evidence="2 3">JPCC DA0580</strain>
    </source>
</reference>
<evidence type="ECO:0000313" key="2">
    <source>
        <dbReference type="EMBL" id="GAX23313.1"/>
    </source>
</evidence>
<organism evidence="2 3">
    <name type="scientific">Fistulifera solaris</name>
    <name type="common">Oleaginous diatom</name>
    <dbReference type="NCBI Taxonomy" id="1519565"/>
    <lineage>
        <taxon>Eukaryota</taxon>
        <taxon>Sar</taxon>
        <taxon>Stramenopiles</taxon>
        <taxon>Ochrophyta</taxon>
        <taxon>Bacillariophyta</taxon>
        <taxon>Bacillariophyceae</taxon>
        <taxon>Bacillariophycidae</taxon>
        <taxon>Naviculales</taxon>
        <taxon>Naviculaceae</taxon>
        <taxon>Fistulifera</taxon>
    </lineage>
</organism>
<name>A0A1Z5KAL9_FISSO</name>
<evidence type="ECO:0000313" key="3">
    <source>
        <dbReference type="Proteomes" id="UP000198406"/>
    </source>
</evidence>
<keyword evidence="3" id="KW-1185">Reference proteome</keyword>
<comment type="caution">
    <text evidence="2">The sequence shown here is derived from an EMBL/GenBank/DDBJ whole genome shotgun (WGS) entry which is preliminary data.</text>
</comment>
<dbReference type="AlphaFoldDB" id="A0A1Z5KAL9"/>
<protein>
    <submittedName>
        <fullName evidence="2">Uncharacterized protein</fullName>
    </submittedName>
</protein>
<feature type="compositionally biased region" description="Basic and acidic residues" evidence="1">
    <location>
        <begin position="17"/>
        <end position="29"/>
    </location>
</feature>